<protein>
    <submittedName>
        <fullName evidence="1">Uncharacterized protein</fullName>
    </submittedName>
</protein>
<dbReference type="KEGG" id="lic:LIC_20272"/>
<dbReference type="AlphaFoldDB" id="Q75FC2"/>
<gene>
    <name evidence="1" type="ordered locus">LIC_20272</name>
</gene>
<evidence type="ECO:0000313" key="2">
    <source>
        <dbReference type="Proteomes" id="UP000007037"/>
    </source>
</evidence>
<sequence>MPLVFPEGLCSTNLNNWRLVNVDLDSLYEERKTPGGFLVKVRLAKMTYVVFTQKGPEVPRGSKNNSIVVSVPRIAFLGSQFNLSHFRLGELSFVNVKQSKLVIPYQHSNSGNEVRTIFLNSGSDCDVLPVVVYHFQNSEGLIRSKDEGIEMHHLVLDESYPRQDLIALKIRFPSLNMLIVRKKVVSHKTPETSTEPDKGKESGIVDFNKVRAADIMDSGNLNIHSGNPVFLARIHLRRMDLEKVKQLLLDFQLKPEEVSFIRTFFAVMIRNEFEKDELKQVKQKLLNLDEGFRLAELILEMKIHEFEVELEKNFGPEIASMCYALLEKEQDRAQEEEKGIILWEWKLRVKRLFRKSA</sequence>
<accession>Q75FC2</accession>
<reference evidence="1 2" key="1">
    <citation type="journal article" date="2004" name="J. Bacteriol.">
        <title>Comparative genomics of two Leptospira interrogans serovars reveals novel insights into physiology and pathogenesis.</title>
        <authorList>
            <person name="Nascimento A.L."/>
            <person name="Ko A.I."/>
            <person name="Martins E.A."/>
            <person name="Monteiro-Vitorello C.B."/>
            <person name="Ho P.L."/>
            <person name="Haake D.A."/>
            <person name="Verjovski-Almeida S."/>
            <person name="Hartskeerl R.A."/>
            <person name="Marques M.V."/>
            <person name="Oliveira M.C."/>
            <person name="Menck C.F."/>
            <person name="Leite L.C."/>
            <person name="Carrer H."/>
            <person name="Coutinho L.L."/>
            <person name="Degrave W.M."/>
            <person name="Dellagostin O.A."/>
            <person name="El-Dorry H."/>
            <person name="Ferro E.S."/>
            <person name="Ferro M.I."/>
            <person name="Furlan L.R."/>
            <person name="Gamberini M."/>
            <person name="Giglioti E.A."/>
            <person name="Goes-Neto A."/>
            <person name="Goldman G.H."/>
            <person name="Goldman M.H."/>
            <person name="Harakava R."/>
            <person name="Jeronimo S.M."/>
            <person name="Junqueira-De-Azevedo I.L."/>
            <person name="Kimura E.T."/>
            <person name="Kuramae E.E."/>
            <person name="Lemos E.G."/>
            <person name="Lemos M.V."/>
            <person name="Marino C.L."/>
            <person name="Nunes L.R."/>
            <person name="De Oliveira R.C."/>
            <person name="Pereira G.G."/>
            <person name="Reis M.S."/>
            <person name="Schriefer A."/>
            <person name="Siqueira W.J."/>
            <person name="Sommer P."/>
            <person name="Tsai S.M."/>
            <person name="Simpson A.J."/>
            <person name="Ferro J.A."/>
            <person name="Camargo L.E."/>
            <person name="Kitajima J.P."/>
            <person name="Setubal J.C."/>
            <person name="Van Sluys M.A."/>
        </authorList>
    </citation>
    <scope>NUCLEOTIDE SEQUENCE [LARGE SCALE GENOMIC DNA]</scope>
    <source>
        <strain evidence="1 2">Fiocruz L1-130</strain>
    </source>
</reference>
<dbReference type="HOGENOM" id="CLU_825840_0_0_12"/>
<proteinExistence type="predicted"/>
<dbReference type="Proteomes" id="UP000007037">
    <property type="component" value="Chromosome II"/>
</dbReference>
<name>Q75FC2_LEPIC</name>
<organism evidence="1 2">
    <name type="scientific">Leptospira interrogans serogroup Icterohaemorrhagiae serovar copenhageni (strain Fiocruz L1-130)</name>
    <dbReference type="NCBI Taxonomy" id="267671"/>
    <lineage>
        <taxon>Bacteria</taxon>
        <taxon>Pseudomonadati</taxon>
        <taxon>Spirochaetota</taxon>
        <taxon>Spirochaetia</taxon>
        <taxon>Leptospirales</taxon>
        <taxon>Leptospiraceae</taxon>
        <taxon>Leptospira</taxon>
    </lineage>
</organism>
<dbReference type="EMBL" id="AE016824">
    <property type="protein sequence ID" value="AAS72293.1"/>
    <property type="molecule type" value="Genomic_DNA"/>
</dbReference>
<evidence type="ECO:0000313" key="1">
    <source>
        <dbReference type="EMBL" id="AAS72293.1"/>
    </source>
</evidence>